<name>A0A377YNJ4_KLEPN</name>
<keyword evidence="1" id="KW-0732">Signal</keyword>
<gene>
    <name evidence="2" type="ORF">NCTC5052_05483</name>
</gene>
<evidence type="ECO:0000313" key="2">
    <source>
        <dbReference type="EMBL" id="STU46105.1"/>
    </source>
</evidence>
<protein>
    <submittedName>
        <fullName evidence="2">Oxidoreductase</fullName>
    </submittedName>
</protein>
<organism evidence="2 3">
    <name type="scientific">Klebsiella pneumoniae</name>
    <dbReference type="NCBI Taxonomy" id="573"/>
    <lineage>
        <taxon>Bacteria</taxon>
        <taxon>Pseudomonadati</taxon>
        <taxon>Pseudomonadota</taxon>
        <taxon>Gammaproteobacteria</taxon>
        <taxon>Enterobacterales</taxon>
        <taxon>Enterobacteriaceae</taxon>
        <taxon>Klebsiella/Raoultella group</taxon>
        <taxon>Klebsiella</taxon>
        <taxon>Klebsiella pneumoniae complex</taxon>
    </lineage>
</organism>
<evidence type="ECO:0000256" key="1">
    <source>
        <dbReference type="SAM" id="SignalP"/>
    </source>
</evidence>
<reference evidence="2 3" key="1">
    <citation type="submission" date="2018-06" db="EMBL/GenBank/DDBJ databases">
        <authorList>
            <consortium name="Pathogen Informatics"/>
            <person name="Doyle S."/>
        </authorList>
    </citation>
    <scope>NUCLEOTIDE SEQUENCE [LARGE SCALE GENOMIC DNA]</scope>
    <source>
        <strain evidence="2 3">NCTC5052</strain>
    </source>
</reference>
<dbReference type="SUPFAM" id="SSF56524">
    <property type="entry name" value="Oxidoreductase molybdopterin-binding domain"/>
    <property type="match status" value="1"/>
</dbReference>
<sequence length="167" mass="19106">MKKFKLTHLICMVLLFWSASPAVQAVQPDYKYGDLRVTDQNTHREVIIDKATFDSLPVSEIVTSTPWQKNSTFSGVSFSDILKYAGMNGSRLKVHALNDYWVEIPMSDVVNYNILLASKIDGKAFSIRDFGPYFVIYPVDERREELNSPVKFSKFVWQVDSITVVDK</sequence>
<evidence type="ECO:0000313" key="3">
    <source>
        <dbReference type="Proteomes" id="UP000254103"/>
    </source>
</evidence>
<feature type="chain" id="PRO_5016607472" evidence="1">
    <location>
        <begin position="26"/>
        <end position="167"/>
    </location>
</feature>
<proteinExistence type="predicted"/>
<dbReference type="AlphaFoldDB" id="A0A377YNJ4"/>
<accession>A0A377YNJ4</accession>
<dbReference type="InterPro" id="IPR036374">
    <property type="entry name" value="OxRdtase_Mopterin-bd_sf"/>
</dbReference>
<dbReference type="EMBL" id="UGLJ01000004">
    <property type="protein sequence ID" value="STU46105.1"/>
    <property type="molecule type" value="Genomic_DNA"/>
</dbReference>
<dbReference type="Gene3D" id="3.90.420.10">
    <property type="entry name" value="Oxidoreductase, molybdopterin-binding domain"/>
    <property type="match status" value="1"/>
</dbReference>
<dbReference type="Proteomes" id="UP000254103">
    <property type="component" value="Unassembled WGS sequence"/>
</dbReference>
<feature type="signal peptide" evidence="1">
    <location>
        <begin position="1"/>
        <end position="25"/>
    </location>
</feature>